<keyword evidence="4" id="KW-0238">DNA-binding</keyword>
<proteinExistence type="inferred from homology"/>
<evidence type="ECO:0000313" key="11">
    <source>
        <dbReference type="EMBL" id="KAG6587490.1"/>
    </source>
</evidence>
<comment type="subcellular location">
    <subcellularLocation>
        <location evidence="1">Nucleus</location>
    </subcellularLocation>
</comment>
<dbReference type="Pfam" id="PF20452">
    <property type="entry name" value="Calmod_bind_C"/>
    <property type="match status" value="1"/>
</dbReference>
<evidence type="ECO:0000259" key="9">
    <source>
        <dbReference type="Pfam" id="PF20451"/>
    </source>
</evidence>
<feature type="domain" description="Calmodulin binding protein central" evidence="9">
    <location>
        <begin position="272"/>
        <end position="336"/>
    </location>
</feature>
<gene>
    <name evidence="11" type="primary">CBP60A</name>
    <name evidence="11" type="ORF">SDJN03_16055</name>
</gene>
<keyword evidence="3" id="KW-0805">Transcription regulation</keyword>
<reference evidence="11 12" key="1">
    <citation type="journal article" date="2021" name="Hortic Res">
        <title>The domestication of Cucurbita argyrosperma as revealed by the genome of its wild relative.</title>
        <authorList>
            <person name="Barrera-Redondo J."/>
            <person name="Sanchez-de la Vega G."/>
            <person name="Aguirre-Liguori J.A."/>
            <person name="Castellanos-Morales G."/>
            <person name="Gutierrez-Guerrero Y.T."/>
            <person name="Aguirre-Dugua X."/>
            <person name="Aguirre-Planter E."/>
            <person name="Tenaillon M.I."/>
            <person name="Lira-Saade R."/>
            <person name="Eguiarte L.E."/>
        </authorList>
    </citation>
    <scope>NUCLEOTIDE SEQUENCE [LARGE SCALE GENOMIC DNA]</scope>
    <source>
        <strain evidence="11">JBR-2021</strain>
    </source>
</reference>
<evidence type="ECO:0000259" key="8">
    <source>
        <dbReference type="Pfam" id="PF07887"/>
    </source>
</evidence>
<evidence type="ECO:0000256" key="5">
    <source>
        <dbReference type="ARBA" id="ARBA00023159"/>
    </source>
</evidence>
<dbReference type="InterPro" id="IPR046830">
    <property type="entry name" value="Calmod_bind_M"/>
</dbReference>
<evidence type="ECO:0000256" key="3">
    <source>
        <dbReference type="ARBA" id="ARBA00023015"/>
    </source>
</evidence>
<dbReference type="Pfam" id="PF07887">
    <property type="entry name" value="Calmodulin_bind"/>
    <property type="match status" value="1"/>
</dbReference>
<comment type="similarity">
    <text evidence="2">Belongs to the plant ACBP60 protein family.</text>
</comment>
<keyword evidence="7" id="KW-0539">Nucleus</keyword>
<evidence type="ECO:0000259" key="10">
    <source>
        <dbReference type="Pfam" id="PF20452"/>
    </source>
</evidence>
<dbReference type="PANTHER" id="PTHR31713:SF14">
    <property type="entry name" value="CALMODULIN-BINDING PROTEIN 60 A"/>
    <property type="match status" value="1"/>
</dbReference>
<dbReference type="GO" id="GO:0043565">
    <property type="term" value="F:sequence-specific DNA binding"/>
    <property type="evidence" value="ECO:0007669"/>
    <property type="project" value="TreeGrafter"/>
</dbReference>
<dbReference type="GO" id="GO:0080142">
    <property type="term" value="P:regulation of salicylic acid biosynthetic process"/>
    <property type="evidence" value="ECO:0007669"/>
    <property type="project" value="TreeGrafter"/>
</dbReference>
<organism evidence="11 12">
    <name type="scientific">Cucurbita argyrosperma subsp. sororia</name>
    <dbReference type="NCBI Taxonomy" id="37648"/>
    <lineage>
        <taxon>Eukaryota</taxon>
        <taxon>Viridiplantae</taxon>
        <taxon>Streptophyta</taxon>
        <taxon>Embryophyta</taxon>
        <taxon>Tracheophyta</taxon>
        <taxon>Spermatophyta</taxon>
        <taxon>Magnoliopsida</taxon>
        <taxon>eudicotyledons</taxon>
        <taxon>Gunneridae</taxon>
        <taxon>Pentapetalae</taxon>
        <taxon>rosids</taxon>
        <taxon>fabids</taxon>
        <taxon>Cucurbitales</taxon>
        <taxon>Cucurbitaceae</taxon>
        <taxon>Cucurbiteae</taxon>
        <taxon>Cucurbita</taxon>
    </lineage>
</organism>
<evidence type="ECO:0000256" key="7">
    <source>
        <dbReference type="ARBA" id="ARBA00023242"/>
    </source>
</evidence>
<keyword evidence="6" id="KW-0804">Transcription</keyword>
<feature type="domain" description="Calmodulin binding protein C-terminal" evidence="10">
    <location>
        <begin position="341"/>
        <end position="402"/>
    </location>
</feature>
<comment type="caution">
    <text evidence="11">The sequence shown here is derived from an EMBL/GenBank/DDBJ whole genome shotgun (WGS) entry which is preliminary data.</text>
</comment>
<keyword evidence="5" id="KW-0010">Activator</keyword>
<name>A0AAV6MUA2_9ROSI</name>
<sequence length="595" mass="67358">MLVFLVHCNLRQYHRFIPCLYVFLPPMSSQKRNPDDGDAPADGDNPDDKRRKFSFFRVVQDALFSQSMQKLLEPLIRKVVKEEVELALRKHMTNVQRNDENGGKEICSSEPRCFQLKFITDISLPVFTGARIEGRDGSDLKVALIDTQSGKIVDTEPQSSAKVEIVVLEGDFESGVDNYTIEEFKNNIVREREGKKSLLTGDTFVNLKDGIGLLGEISFTDNSSWTRSRRFRLGARILDNNNETRILEAKTASFVVRDHRGELYKKHHPPSLQDEVWRLQKISKDGAYHKRLSQEKIKTVQDFLSQLYVQPSRLRNILGGMPTKMWEATIEHAQTCVLNKKIYVYKPHDLEPKSGVVFNVVGQVMGLLSDYQYVPIDKLSETEKADAHNLVISAYEHWEQVDSMDDETSLVGSSSQFLYTPSSPMVDHSYGIKYLASPKFSGFDFTPSNAYSSDIISSMGSIENVSGLDDHALQAFDSMVVRHDQIPCSPNYPSSSLICDSEPLNSSFFDVDHMQVLESAGFQCSSILESRATPKGVAQTRWTKVYGVLQWAMQFFLGALLCPYLSQKNFLPDQVCVHYVAIFDTIRKYLVSVDG</sequence>
<evidence type="ECO:0000256" key="2">
    <source>
        <dbReference type="ARBA" id="ARBA00007214"/>
    </source>
</evidence>
<evidence type="ECO:0000256" key="6">
    <source>
        <dbReference type="ARBA" id="ARBA00023163"/>
    </source>
</evidence>
<dbReference type="GO" id="GO:0003700">
    <property type="term" value="F:DNA-binding transcription factor activity"/>
    <property type="evidence" value="ECO:0007669"/>
    <property type="project" value="TreeGrafter"/>
</dbReference>
<feature type="domain" description="Calmodulin binding protein-like N-terminal" evidence="8">
    <location>
        <begin position="114"/>
        <end position="259"/>
    </location>
</feature>
<evidence type="ECO:0000313" key="12">
    <source>
        <dbReference type="Proteomes" id="UP000685013"/>
    </source>
</evidence>
<protein>
    <submittedName>
        <fullName evidence="11">Calmodulin-binding protein 60 A</fullName>
    </submittedName>
</protein>
<dbReference type="InterPro" id="IPR012416">
    <property type="entry name" value="CBP60"/>
</dbReference>
<dbReference type="PANTHER" id="PTHR31713">
    <property type="entry name" value="OS02G0177800 PROTEIN"/>
    <property type="match status" value="1"/>
</dbReference>
<dbReference type="GO" id="GO:0005516">
    <property type="term" value="F:calmodulin binding"/>
    <property type="evidence" value="ECO:0007669"/>
    <property type="project" value="InterPro"/>
</dbReference>
<accession>A0AAV6MUA2</accession>
<dbReference type="AlphaFoldDB" id="A0AAV6MUA2"/>
<evidence type="ECO:0000256" key="4">
    <source>
        <dbReference type="ARBA" id="ARBA00023125"/>
    </source>
</evidence>
<dbReference type="Proteomes" id="UP000685013">
    <property type="component" value="Chromosome 11"/>
</dbReference>
<keyword evidence="12" id="KW-1185">Reference proteome</keyword>
<dbReference type="EMBL" id="JAGKQH010000011">
    <property type="protein sequence ID" value="KAG6587490.1"/>
    <property type="molecule type" value="Genomic_DNA"/>
</dbReference>
<feature type="non-terminal residue" evidence="11">
    <location>
        <position position="1"/>
    </location>
</feature>
<dbReference type="InterPro" id="IPR046831">
    <property type="entry name" value="Calmodulin_bind_N"/>
</dbReference>
<dbReference type="InterPro" id="IPR046829">
    <property type="entry name" value="Calmod_bind_C"/>
</dbReference>
<evidence type="ECO:0000256" key="1">
    <source>
        <dbReference type="ARBA" id="ARBA00004123"/>
    </source>
</evidence>
<dbReference type="Pfam" id="PF20451">
    <property type="entry name" value="Calmod_bind_M"/>
    <property type="match status" value="1"/>
</dbReference>
<dbReference type="GO" id="GO:0005634">
    <property type="term" value="C:nucleus"/>
    <property type="evidence" value="ECO:0007669"/>
    <property type="project" value="UniProtKB-SubCell"/>
</dbReference>